<accession>A0ABT7PM92</accession>
<keyword evidence="10" id="KW-1185">Reference proteome</keyword>
<dbReference type="SUPFAM" id="SSF56112">
    <property type="entry name" value="Protein kinase-like (PK-like)"/>
    <property type="match status" value="1"/>
</dbReference>
<feature type="repeat" description="WD" evidence="5">
    <location>
        <begin position="756"/>
        <end position="794"/>
    </location>
</feature>
<comment type="caution">
    <text evidence="9">The sequence shown here is derived from an EMBL/GenBank/DDBJ whole genome shotgun (WGS) entry which is preliminary data.</text>
</comment>
<dbReference type="SMART" id="SM00220">
    <property type="entry name" value="S_TKc"/>
    <property type="match status" value="1"/>
</dbReference>
<sequence length="794" mass="85756">MSVSTCPPRDVLEALVNGQLKGDLLASTTEHVGYCIDCQFVIEQIAIGELKQEVDVPIEALVGQDVTAPPPSDSAYWKAVHRVSRQFDPNPVADHEGVDHGDPASSDESYVAPIHDTSVEVKKATGSEQTNDSDPGPTVETPAVPNLSFLRPSDDPAYIGRLNHFEIARVIGRGGMGIVLEAFDTHLHRTVAIKVLNPEYDKNELARKRFCREARAAAAISHEHVVAMHNVAKEDDGGLAFLVMQYIEGETLEKRLADSKPLPQNEAARIAMQIAAGLAAAHERDMVHRDIKPANILLEQKTTRVKLTDFGLARATDDVRLTKTGMVTGTPLYMSPEQATGGTTDERSDLFSLGAVMYEMTTGTSPFEAPSIVGVMKRIMDETPAAPSKLNPAINSTLSELIMALLEKNPARRPESAAFVAETLAEIVSSLAPISPLQVPSIGSTTARKLRGSGTHRLVSRNTLRAAWAAGLVGVASLILAVGFWLNGGEVAPDRVSQDFPSVVLPGNPGTVWSVDFDPIGERVATAIEDGSVRLWDVKTQKVLRSFEAHRGIAWTIQFHPTKRLVATSGDDGMVKLWDADSLEPVHEWKASSSVRKVAFSPDGDKVVAGDRDGLVHIWSIETGDEILTTSQEGSIFSVAWSGDGRLIATVGSDKEVRVYDAETLESRQTMHGHPGPIYDVEFAPKDSLLATVGWGKSLFMWNTATGEKEYSLTDESGGDNWSVSFCADGSHAVVGGNDGTCRIWDLDTKELISSLSGHESAVHDVSLDQSRYQIATSGRDGTVRVWNLAGIDK</sequence>
<evidence type="ECO:0000256" key="4">
    <source>
        <dbReference type="ARBA" id="ARBA00022840"/>
    </source>
</evidence>
<dbReference type="InterPro" id="IPR008271">
    <property type="entry name" value="Ser/Thr_kinase_AS"/>
</dbReference>
<dbReference type="PANTHER" id="PTHR19848">
    <property type="entry name" value="WD40 REPEAT PROTEIN"/>
    <property type="match status" value="1"/>
</dbReference>
<dbReference type="CDD" id="cd14014">
    <property type="entry name" value="STKc_PknB_like"/>
    <property type="match status" value="1"/>
</dbReference>
<dbReference type="PROSITE" id="PS00107">
    <property type="entry name" value="PROTEIN_KINASE_ATP"/>
    <property type="match status" value="1"/>
</dbReference>
<feature type="repeat" description="WD" evidence="5">
    <location>
        <begin position="505"/>
        <end position="546"/>
    </location>
</feature>
<feature type="region of interest" description="Disordered" evidence="7">
    <location>
        <begin position="88"/>
        <end position="110"/>
    </location>
</feature>
<dbReference type="PROSITE" id="PS00108">
    <property type="entry name" value="PROTEIN_KINASE_ST"/>
    <property type="match status" value="1"/>
</dbReference>
<dbReference type="SMART" id="SM00320">
    <property type="entry name" value="WD40"/>
    <property type="match status" value="7"/>
</dbReference>
<evidence type="ECO:0000313" key="10">
    <source>
        <dbReference type="Proteomes" id="UP001239462"/>
    </source>
</evidence>
<dbReference type="InterPro" id="IPR015943">
    <property type="entry name" value="WD40/YVTN_repeat-like_dom_sf"/>
</dbReference>
<keyword evidence="3 6" id="KW-0547">Nucleotide-binding</keyword>
<feature type="binding site" evidence="6">
    <location>
        <position position="194"/>
    </location>
    <ligand>
        <name>ATP</name>
        <dbReference type="ChEBI" id="CHEBI:30616"/>
    </ligand>
</feature>
<gene>
    <name evidence="9" type="ORF">QTN89_19375</name>
</gene>
<dbReference type="InterPro" id="IPR020472">
    <property type="entry name" value="WD40_PAC1"/>
</dbReference>
<proteinExistence type="predicted"/>
<dbReference type="Gene3D" id="1.10.510.10">
    <property type="entry name" value="Transferase(Phosphotransferase) domain 1"/>
    <property type="match status" value="1"/>
</dbReference>
<dbReference type="InterPro" id="IPR019775">
    <property type="entry name" value="WD40_repeat_CS"/>
</dbReference>
<dbReference type="Proteomes" id="UP001239462">
    <property type="component" value="Unassembled WGS sequence"/>
</dbReference>
<dbReference type="EC" id="2.7.11.1" evidence="9"/>
<dbReference type="Gene3D" id="2.130.10.10">
    <property type="entry name" value="YVTN repeat-like/Quinoprotein amine dehydrogenase"/>
    <property type="match status" value="2"/>
</dbReference>
<dbReference type="SUPFAM" id="SSF50978">
    <property type="entry name" value="WD40 repeat-like"/>
    <property type="match status" value="1"/>
</dbReference>
<evidence type="ECO:0000259" key="8">
    <source>
        <dbReference type="PROSITE" id="PS50011"/>
    </source>
</evidence>
<dbReference type="InterPro" id="IPR001680">
    <property type="entry name" value="WD40_rpt"/>
</dbReference>
<protein>
    <submittedName>
        <fullName evidence="9">Serine/threonine-protein kinase</fullName>
        <ecNumber evidence="9">2.7.11.1</ecNumber>
    </submittedName>
</protein>
<feature type="repeat" description="WD" evidence="5">
    <location>
        <begin position="592"/>
        <end position="629"/>
    </location>
</feature>
<evidence type="ECO:0000256" key="7">
    <source>
        <dbReference type="SAM" id="MobiDB-lite"/>
    </source>
</evidence>
<evidence type="ECO:0000256" key="1">
    <source>
        <dbReference type="ARBA" id="ARBA00022574"/>
    </source>
</evidence>
<dbReference type="Pfam" id="PF00069">
    <property type="entry name" value="Pkinase"/>
    <property type="match status" value="1"/>
</dbReference>
<feature type="repeat" description="WD" evidence="5">
    <location>
        <begin position="723"/>
        <end position="755"/>
    </location>
</feature>
<keyword evidence="9" id="KW-0808">Transferase</keyword>
<keyword evidence="2" id="KW-0677">Repeat</keyword>
<dbReference type="InterPro" id="IPR017441">
    <property type="entry name" value="Protein_kinase_ATP_BS"/>
</dbReference>
<dbReference type="RefSeq" id="WP_149499876.1">
    <property type="nucleotide sequence ID" value="NZ_JAJMQV010000087.1"/>
</dbReference>
<reference evidence="9 10" key="1">
    <citation type="submission" date="2023-06" db="EMBL/GenBank/DDBJ databases">
        <title>Roseiconus lacunae JC819 isolated from Gulf of Mannar region, Tamil Nadu.</title>
        <authorList>
            <person name="Pk S."/>
            <person name="Ch S."/>
            <person name="Ch V.R."/>
        </authorList>
    </citation>
    <scope>NUCLEOTIDE SEQUENCE [LARGE SCALE GENOMIC DNA]</scope>
    <source>
        <strain evidence="9 10">JC819</strain>
    </source>
</reference>
<keyword evidence="4 6" id="KW-0067">ATP-binding</keyword>
<evidence type="ECO:0000256" key="3">
    <source>
        <dbReference type="ARBA" id="ARBA00022741"/>
    </source>
</evidence>
<dbReference type="PRINTS" id="PR00320">
    <property type="entry name" value="GPROTEINBRPT"/>
</dbReference>
<dbReference type="PROSITE" id="PS50294">
    <property type="entry name" value="WD_REPEATS_REGION"/>
    <property type="match status" value="5"/>
</dbReference>
<feature type="repeat" description="WD" evidence="5">
    <location>
        <begin position="671"/>
        <end position="712"/>
    </location>
</feature>
<keyword evidence="1 5" id="KW-0853">WD repeat</keyword>
<dbReference type="EMBL" id="JASZZN010000015">
    <property type="protein sequence ID" value="MDM4017619.1"/>
    <property type="molecule type" value="Genomic_DNA"/>
</dbReference>
<feature type="repeat" description="WD" evidence="5">
    <location>
        <begin position="629"/>
        <end position="670"/>
    </location>
</feature>
<feature type="compositionally biased region" description="Basic and acidic residues" evidence="7">
    <location>
        <begin position="93"/>
        <end position="102"/>
    </location>
</feature>
<dbReference type="CDD" id="cd00200">
    <property type="entry name" value="WD40"/>
    <property type="match status" value="1"/>
</dbReference>
<feature type="region of interest" description="Disordered" evidence="7">
    <location>
        <begin position="123"/>
        <end position="147"/>
    </location>
</feature>
<evidence type="ECO:0000256" key="2">
    <source>
        <dbReference type="ARBA" id="ARBA00022737"/>
    </source>
</evidence>
<name>A0ABT7PM92_9BACT</name>
<dbReference type="GO" id="GO:0004674">
    <property type="term" value="F:protein serine/threonine kinase activity"/>
    <property type="evidence" value="ECO:0007669"/>
    <property type="project" value="UniProtKB-EC"/>
</dbReference>
<evidence type="ECO:0000256" key="6">
    <source>
        <dbReference type="PROSITE-ProRule" id="PRU10141"/>
    </source>
</evidence>
<evidence type="ECO:0000256" key="5">
    <source>
        <dbReference type="PROSITE-ProRule" id="PRU00221"/>
    </source>
</evidence>
<dbReference type="InterPro" id="IPR036322">
    <property type="entry name" value="WD40_repeat_dom_sf"/>
</dbReference>
<dbReference type="PROSITE" id="PS00678">
    <property type="entry name" value="WD_REPEATS_1"/>
    <property type="match status" value="3"/>
</dbReference>
<organism evidence="9 10">
    <name type="scientific">Roseiconus lacunae</name>
    <dbReference type="NCBI Taxonomy" id="2605694"/>
    <lineage>
        <taxon>Bacteria</taxon>
        <taxon>Pseudomonadati</taxon>
        <taxon>Planctomycetota</taxon>
        <taxon>Planctomycetia</taxon>
        <taxon>Pirellulales</taxon>
        <taxon>Pirellulaceae</taxon>
        <taxon>Roseiconus</taxon>
    </lineage>
</organism>
<dbReference type="PROSITE" id="PS50082">
    <property type="entry name" value="WD_REPEATS_2"/>
    <property type="match status" value="7"/>
</dbReference>
<dbReference type="InterPro" id="IPR000719">
    <property type="entry name" value="Prot_kinase_dom"/>
</dbReference>
<dbReference type="PROSITE" id="PS50011">
    <property type="entry name" value="PROTEIN_KINASE_DOM"/>
    <property type="match status" value="1"/>
</dbReference>
<dbReference type="PANTHER" id="PTHR19848:SF8">
    <property type="entry name" value="F-BOX AND WD REPEAT DOMAIN CONTAINING 7"/>
    <property type="match status" value="1"/>
</dbReference>
<keyword evidence="9" id="KW-0418">Kinase</keyword>
<feature type="domain" description="Protein kinase" evidence="8">
    <location>
        <begin position="165"/>
        <end position="425"/>
    </location>
</feature>
<dbReference type="InterPro" id="IPR011009">
    <property type="entry name" value="Kinase-like_dom_sf"/>
</dbReference>
<dbReference type="Gene3D" id="3.30.200.20">
    <property type="entry name" value="Phosphorylase Kinase, domain 1"/>
    <property type="match status" value="1"/>
</dbReference>
<dbReference type="Pfam" id="PF00400">
    <property type="entry name" value="WD40"/>
    <property type="match status" value="7"/>
</dbReference>
<feature type="repeat" description="WD" evidence="5">
    <location>
        <begin position="547"/>
        <end position="588"/>
    </location>
</feature>
<evidence type="ECO:0000313" key="9">
    <source>
        <dbReference type="EMBL" id="MDM4017619.1"/>
    </source>
</evidence>